<evidence type="ECO:0000256" key="3">
    <source>
        <dbReference type="ARBA" id="ARBA00022475"/>
    </source>
</evidence>
<dbReference type="RefSeq" id="WP_153487649.1">
    <property type="nucleotide sequence ID" value="NZ_VWNA01000002.1"/>
</dbReference>
<dbReference type="AlphaFoldDB" id="A0A6A7YAK9"/>
<dbReference type="PANTHER" id="PTHR43386">
    <property type="entry name" value="OLIGOPEPTIDE TRANSPORT SYSTEM PERMEASE PROTEIN APPC"/>
    <property type="match status" value="1"/>
</dbReference>
<evidence type="ECO:0000313" key="10">
    <source>
        <dbReference type="Proteomes" id="UP000332515"/>
    </source>
</evidence>
<dbReference type="Pfam" id="PF12911">
    <property type="entry name" value="OppC_N"/>
    <property type="match status" value="1"/>
</dbReference>
<evidence type="ECO:0000256" key="2">
    <source>
        <dbReference type="ARBA" id="ARBA00022448"/>
    </source>
</evidence>
<feature type="transmembrane region" description="Helical" evidence="7">
    <location>
        <begin position="218"/>
        <end position="236"/>
    </location>
</feature>
<dbReference type="InterPro" id="IPR035906">
    <property type="entry name" value="MetI-like_sf"/>
</dbReference>
<dbReference type="SUPFAM" id="SSF161098">
    <property type="entry name" value="MetI-like"/>
    <property type="match status" value="1"/>
</dbReference>
<dbReference type="GO" id="GO:0055085">
    <property type="term" value="P:transmembrane transport"/>
    <property type="evidence" value="ECO:0007669"/>
    <property type="project" value="InterPro"/>
</dbReference>
<sequence length="296" mass="31156">MSVVVAPMPRTALRRTWRFLASVVRQPSGAIGLALVLFHVAVALGSPWIVPYDPTAQDPNAMFSGPSPEHWLGTDTLGRDVFTRTLLGGREALAVTAVAAALALAWGGALGIAAGTLGGLADRIVIQIIDAFLALPWLVFVAVIASVVGTGTWLLIPALAFFYGLPIVRVARNAALEVETRDFVTAARARGESSLAILRLEVLPNVQDVLLVEGAMEWSWMLIAFSSLSFLGFGVAPPNPDWGLMISDARLYLTVIPFAALGPMVALASLVIGINLLVGAVSRSAGVEIVQGVEGR</sequence>
<feature type="transmembrane region" description="Helical" evidence="7">
    <location>
        <begin position="256"/>
        <end position="278"/>
    </location>
</feature>
<name>A0A6A7YAK9_9HYPH</name>
<organism evidence="9 10">
    <name type="scientific">Segnochrobactrum spirostomi</name>
    <dbReference type="NCBI Taxonomy" id="2608987"/>
    <lineage>
        <taxon>Bacteria</taxon>
        <taxon>Pseudomonadati</taxon>
        <taxon>Pseudomonadota</taxon>
        <taxon>Alphaproteobacteria</taxon>
        <taxon>Hyphomicrobiales</taxon>
        <taxon>Segnochrobactraceae</taxon>
        <taxon>Segnochrobactrum</taxon>
    </lineage>
</organism>
<dbReference type="InterPro" id="IPR050366">
    <property type="entry name" value="BP-dependent_transpt_permease"/>
</dbReference>
<gene>
    <name evidence="9" type="ORF">F0357_18985</name>
</gene>
<proteinExistence type="inferred from homology"/>
<dbReference type="EMBL" id="VWNA01000002">
    <property type="protein sequence ID" value="MQT14702.1"/>
    <property type="molecule type" value="Genomic_DNA"/>
</dbReference>
<comment type="caution">
    <text evidence="9">The sequence shown here is derived from an EMBL/GenBank/DDBJ whole genome shotgun (WGS) entry which is preliminary data.</text>
</comment>
<feature type="transmembrane region" description="Helical" evidence="7">
    <location>
        <begin position="92"/>
        <end position="117"/>
    </location>
</feature>
<evidence type="ECO:0000256" key="1">
    <source>
        <dbReference type="ARBA" id="ARBA00004651"/>
    </source>
</evidence>
<keyword evidence="3" id="KW-1003">Cell membrane</keyword>
<dbReference type="InterPro" id="IPR000515">
    <property type="entry name" value="MetI-like"/>
</dbReference>
<comment type="subcellular location">
    <subcellularLocation>
        <location evidence="1 7">Cell membrane</location>
        <topology evidence="1 7">Multi-pass membrane protein</topology>
    </subcellularLocation>
</comment>
<protein>
    <submittedName>
        <fullName evidence="9">ABC transporter permease</fullName>
    </submittedName>
</protein>
<keyword evidence="10" id="KW-1185">Reference proteome</keyword>
<keyword evidence="5 7" id="KW-1133">Transmembrane helix</keyword>
<keyword evidence="6 7" id="KW-0472">Membrane</keyword>
<dbReference type="InterPro" id="IPR025966">
    <property type="entry name" value="OppC_N"/>
</dbReference>
<dbReference type="Gene3D" id="1.10.3720.10">
    <property type="entry name" value="MetI-like"/>
    <property type="match status" value="1"/>
</dbReference>
<evidence type="ECO:0000256" key="5">
    <source>
        <dbReference type="ARBA" id="ARBA00022989"/>
    </source>
</evidence>
<dbReference type="GO" id="GO:0005886">
    <property type="term" value="C:plasma membrane"/>
    <property type="evidence" value="ECO:0007669"/>
    <property type="project" value="UniProtKB-SubCell"/>
</dbReference>
<keyword evidence="4 7" id="KW-0812">Transmembrane</keyword>
<accession>A0A6A7YAK9</accession>
<feature type="transmembrane region" description="Helical" evidence="7">
    <location>
        <begin position="124"/>
        <end position="147"/>
    </location>
</feature>
<feature type="domain" description="ABC transmembrane type-1" evidence="8">
    <location>
        <begin position="89"/>
        <end position="282"/>
    </location>
</feature>
<evidence type="ECO:0000256" key="6">
    <source>
        <dbReference type="ARBA" id="ARBA00023136"/>
    </source>
</evidence>
<dbReference type="PROSITE" id="PS50928">
    <property type="entry name" value="ABC_TM1"/>
    <property type="match status" value="1"/>
</dbReference>
<evidence type="ECO:0000313" key="9">
    <source>
        <dbReference type="EMBL" id="MQT14702.1"/>
    </source>
</evidence>
<dbReference type="CDD" id="cd06261">
    <property type="entry name" value="TM_PBP2"/>
    <property type="match status" value="1"/>
</dbReference>
<dbReference type="PANTHER" id="PTHR43386:SF25">
    <property type="entry name" value="PEPTIDE ABC TRANSPORTER PERMEASE PROTEIN"/>
    <property type="match status" value="1"/>
</dbReference>
<keyword evidence="2 7" id="KW-0813">Transport</keyword>
<evidence type="ECO:0000256" key="4">
    <source>
        <dbReference type="ARBA" id="ARBA00022692"/>
    </source>
</evidence>
<comment type="similarity">
    <text evidence="7">Belongs to the binding-protein-dependent transport system permease family.</text>
</comment>
<dbReference type="Proteomes" id="UP000332515">
    <property type="component" value="Unassembled WGS sequence"/>
</dbReference>
<evidence type="ECO:0000259" key="8">
    <source>
        <dbReference type="PROSITE" id="PS50928"/>
    </source>
</evidence>
<reference evidence="9 10" key="1">
    <citation type="submission" date="2019-09" db="EMBL/GenBank/DDBJ databases">
        <title>Segnochrobactrum spirostomi gen. nov., sp. nov., isolated from the ciliate Spirostomum cf. yagiui and description of a novel family, Segnochrobactraceae fam. nov. within the order Rhizobiales of the class Alphaproteobacteria.</title>
        <authorList>
            <person name="Akter S."/>
            <person name="Shazib S.U.A."/>
            <person name="Shin M.K."/>
        </authorList>
    </citation>
    <scope>NUCLEOTIDE SEQUENCE [LARGE SCALE GENOMIC DNA]</scope>
    <source>
        <strain evidence="9 10">Sp-1</strain>
    </source>
</reference>
<dbReference type="Pfam" id="PF00528">
    <property type="entry name" value="BPD_transp_1"/>
    <property type="match status" value="1"/>
</dbReference>
<evidence type="ECO:0000256" key="7">
    <source>
        <dbReference type="RuleBase" id="RU363032"/>
    </source>
</evidence>